<proteinExistence type="predicted"/>
<dbReference type="Proteomes" id="UP000782475">
    <property type="component" value="Unassembled WGS sequence"/>
</dbReference>
<protein>
    <submittedName>
        <fullName evidence="1">Uncharacterized protein</fullName>
    </submittedName>
</protein>
<evidence type="ECO:0000313" key="1">
    <source>
        <dbReference type="EMBL" id="MBX7271588.1"/>
    </source>
</evidence>
<comment type="caution">
    <text evidence="1">The sequence shown here is derived from an EMBL/GenBank/DDBJ whole genome shotgun (WGS) entry which is preliminary data.</text>
</comment>
<gene>
    <name evidence="1" type="ORF">KJJ99_07250</name>
</gene>
<accession>A0ACC5VHV2</accession>
<sequence>MRYCFKFSDGEILEHTVNPQEQPQSQAPSPAWTLLGFHQCTNCPLAEQDVQHCPFARALAGPVALFGNRPSFTEVQVEVRYRSRTIIQTTTLQRAASSLLGAIGATCGCPHTEFLRPMAWFHQPFSDDEETLLRAVSIYLLGQHLRMRRNLSADWSLTGLQAAYKKLRIVNRSLAERLRAAADEDSSVNGLVMLDLLASSTISSLERYDGELDNYFFGYTEE</sequence>
<keyword evidence="2" id="KW-1185">Reference proteome</keyword>
<dbReference type="EMBL" id="JAHHFP010000019">
    <property type="protein sequence ID" value="MBX7271588.1"/>
    <property type="molecule type" value="Genomic_DNA"/>
</dbReference>
<organism evidence="1 2">
    <name type="scientific">Stutzerimonas chloritidismutans</name>
    <name type="common">Pseudomonas chloritidismutans</name>
    <dbReference type="NCBI Taxonomy" id="203192"/>
    <lineage>
        <taxon>Bacteria</taxon>
        <taxon>Pseudomonadati</taxon>
        <taxon>Pseudomonadota</taxon>
        <taxon>Gammaproteobacteria</taxon>
        <taxon>Pseudomonadales</taxon>
        <taxon>Pseudomonadaceae</taxon>
        <taxon>Stutzerimonas</taxon>
    </lineage>
</organism>
<evidence type="ECO:0000313" key="2">
    <source>
        <dbReference type="Proteomes" id="UP000782475"/>
    </source>
</evidence>
<name>A0ACC5VHV2_STUCH</name>
<reference evidence="1 2" key="1">
    <citation type="journal article" date="2021" name="Appl. Microbiol. Biotechnol.">
        <title>Biotechnological applications of marine bacteria in bioremediation of environments polluted with hydrocarbons and plastics.</title>
        <authorList>
            <person name="Muriel-Millan L.F."/>
            <person name="Millan-Lopez S."/>
            <person name="Pardo-Lopez L."/>
        </authorList>
    </citation>
    <scope>NUCLEOTIDE SEQUENCE [LARGE SCALE GENOMIC DNA]</scope>
    <source>
        <strain evidence="1 2">GOM4</strain>
    </source>
</reference>